<feature type="compositionally biased region" description="Polar residues" evidence="7">
    <location>
        <begin position="1177"/>
        <end position="1187"/>
    </location>
</feature>
<keyword evidence="1 6" id="KW-0853">WD repeat</keyword>
<dbReference type="PANTHER" id="PTHR46200">
    <property type="entry name" value="GATOR COMPLEX PROTEIN WDR24"/>
    <property type="match status" value="1"/>
</dbReference>
<dbReference type="Gene3D" id="3.30.2280.10">
    <property type="entry name" value="Hypothetical protein (hspc210)"/>
    <property type="match status" value="1"/>
</dbReference>
<dbReference type="InterPro" id="IPR001680">
    <property type="entry name" value="WD40_rpt"/>
</dbReference>
<dbReference type="InterPro" id="IPR015943">
    <property type="entry name" value="WD40/YVTN_repeat-like_dom_sf"/>
</dbReference>
<dbReference type="SMART" id="SM00320">
    <property type="entry name" value="WD40"/>
    <property type="match status" value="4"/>
</dbReference>
<keyword evidence="9" id="KW-1185">Reference proteome</keyword>
<feature type="compositionally biased region" description="Low complexity" evidence="7">
    <location>
        <begin position="1016"/>
        <end position="1033"/>
    </location>
</feature>
<dbReference type="PROSITE" id="PS50082">
    <property type="entry name" value="WD_REPEATS_2"/>
    <property type="match status" value="2"/>
</dbReference>
<feature type="compositionally biased region" description="Polar residues" evidence="7">
    <location>
        <begin position="1155"/>
        <end position="1164"/>
    </location>
</feature>
<keyword evidence="3" id="KW-0677">Repeat</keyword>
<feature type="region of interest" description="Disordered" evidence="7">
    <location>
        <begin position="890"/>
        <end position="1065"/>
    </location>
</feature>
<keyword evidence="2" id="KW-0479">Metal-binding</keyword>
<dbReference type="PANTHER" id="PTHR46200:SF1">
    <property type="entry name" value="GATOR COMPLEX PROTEIN WDR24"/>
    <property type="match status" value="1"/>
</dbReference>
<feature type="compositionally biased region" description="Polar residues" evidence="7">
    <location>
        <begin position="1539"/>
        <end position="1550"/>
    </location>
</feature>
<feature type="compositionally biased region" description="Polar residues" evidence="7">
    <location>
        <begin position="810"/>
        <end position="837"/>
    </location>
</feature>
<organism evidence="8 9">
    <name type="scientific">Clathrus columnatus</name>
    <dbReference type="NCBI Taxonomy" id="1419009"/>
    <lineage>
        <taxon>Eukaryota</taxon>
        <taxon>Fungi</taxon>
        <taxon>Dikarya</taxon>
        <taxon>Basidiomycota</taxon>
        <taxon>Agaricomycotina</taxon>
        <taxon>Agaricomycetes</taxon>
        <taxon>Phallomycetidae</taxon>
        <taxon>Phallales</taxon>
        <taxon>Clathraceae</taxon>
        <taxon>Clathrus</taxon>
    </lineage>
</organism>
<comment type="caution">
    <text evidence="8">The sequence shown here is derived from an EMBL/GenBank/DDBJ whole genome shotgun (WGS) entry which is preliminary data.</text>
</comment>
<feature type="region of interest" description="Disordered" evidence="7">
    <location>
        <begin position="1218"/>
        <end position="1237"/>
    </location>
</feature>
<feature type="region of interest" description="Disordered" evidence="7">
    <location>
        <begin position="627"/>
        <end position="649"/>
    </location>
</feature>
<feature type="compositionally biased region" description="Polar residues" evidence="7">
    <location>
        <begin position="926"/>
        <end position="937"/>
    </location>
</feature>
<dbReference type="InterPro" id="IPR019775">
    <property type="entry name" value="WD40_repeat_CS"/>
</dbReference>
<accession>A0AAV5AEW5</accession>
<dbReference type="GO" id="GO:0008270">
    <property type="term" value="F:zinc ion binding"/>
    <property type="evidence" value="ECO:0007669"/>
    <property type="project" value="UniProtKB-KW"/>
</dbReference>
<keyword evidence="4" id="KW-0863">Zinc-finger</keyword>
<feature type="compositionally biased region" description="Polar residues" evidence="7">
    <location>
        <begin position="971"/>
        <end position="981"/>
    </location>
</feature>
<name>A0AAV5AEW5_9AGAM</name>
<feature type="compositionally biased region" description="Basic and acidic residues" evidence="7">
    <location>
        <begin position="1218"/>
        <end position="1227"/>
    </location>
</feature>
<dbReference type="GO" id="GO:0005829">
    <property type="term" value="C:cytosol"/>
    <property type="evidence" value="ECO:0007669"/>
    <property type="project" value="TreeGrafter"/>
</dbReference>
<dbReference type="InterPro" id="IPR023231">
    <property type="entry name" value="GSKIP_dom_sf"/>
</dbReference>
<dbReference type="Gene3D" id="3.10.450.50">
    <property type="match status" value="1"/>
</dbReference>
<evidence type="ECO:0000313" key="9">
    <source>
        <dbReference type="Proteomes" id="UP001050691"/>
    </source>
</evidence>
<feature type="region of interest" description="Disordered" evidence="7">
    <location>
        <begin position="1077"/>
        <end position="1204"/>
    </location>
</feature>
<evidence type="ECO:0000256" key="2">
    <source>
        <dbReference type="ARBA" id="ARBA00022723"/>
    </source>
</evidence>
<feature type="compositionally biased region" description="Acidic residues" evidence="7">
    <location>
        <begin position="1135"/>
        <end position="1153"/>
    </location>
</feature>
<feature type="repeat" description="WD" evidence="6">
    <location>
        <begin position="435"/>
        <end position="451"/>
    </location>
</feature>
<feature type="compositionally biased region" description="Low complexity" evidence="7">
    <location>
        <begin position="1044"/>
        <end position="1059"/>
    </location>
</feature>
<evidence type="ECO:0000256" key="6">
    <source>
        <dbReference type="PROSITE-ProRule" id="PRU00221"/>
    </source>
</evidence>
<dbReference type="PROSITE" id="PS00678">
    <property type="entry name" value="WD_REPEATS_1"/>
    <property type="match status" value="1"/>
</dbReference>
<feature type="region of interest" description="Disordered" evidence="7">
    <location>
        <begin position="739"/>
        <end position="837"/>
    </location>
</feature>
<dbReference type="SUPFAM" id="SSF50978">
    <property type="entry name" value="WD40 repeat-like"/>
    <property type="match status" value="1"/>
</dbReference>
<dbReference type="GO" id="GO:0016239">
    <property type="term" value="P:positive regulation of macroautophagy"/>
    <property type="evidence" value="ECO:0007669"/>
    <property type="project" value="TreeGrafter"/>
</dbReference>
<dbReference type="GO" id="GO:0061700">
    <property type="term" value="C:GATOR2 complex"/>
    <property type="evidence" value="ECO:0007669"/>
    <property type="project" value="TreeGrafter"/>
</dbReference>
<dbReference type="InterPro" id="IPR032710">
    <property type="entry name" value="NTF2-like_dom_sf"/>
</dbReference>
<dbReference type="InterPro" id="IPR037590">
    <property type="entry name" value="WDR24"/>
</dbReference>
<dbReference type="GO" id="GO:1904263">
    <property type="term" value="P:positive regulation of TORC1 signaling"/>
    <property type="evidence" value="ECO:0007669"/>
    <property type="project" value="TreeGrafter"/>
</dbReference>
<dbReference type="InterPro" id="IPR036322">
    <property type="entry name" value="WD40_repeat_dom_sf"/>
</dbReference>
<keyword evidence="5" id="KW-0862">Zinc</keyword>
<feature type="compositionally biased region" description="Basic and acidic residues" evidence="7">
    <location>
        <begin position="940"/>
        <end position="949"/>
    </location>
</feature>
<evidence type="ECO:0000256" key="5">
    <source>
        <dbReference type="ARBA" id="ARBA00022833"/>
    </source>
</evidence>
<sequence>MTSFSKSELIRALSEVQYGIKSYRFLEDMCDVHQAVSEVDLLENQQIKVMLTAQGYEVLKDNDVLDPQIYETLEQLLSNQNRLLSHFSMSVKPVIIEHGNPSLAPFLGREFVGLEGVQNYFRLLAQTVSYDNMEFTEYLVDVQEKKVAAKGQAVFTWEETQQTWDETFVYVLHFDIMYRVTRYEVWADSGAAYLARIGQLDGGGSFASSSDGSRAVIAGNDVLRLVKVSDVNRQNVLQSNPRLCVGPGGATIETSPNMWLSSGLKVDSAPTDVIWGRGDRNDIRAKQITAFDNKIVTSARNGEIIYWDISRLGNKFESRVREHKRAVNQLALSPFLPYMFVSGSQDGYLRLWDLRSPSSSVLKVYHATGIRTVALCPVPSHPMHVCVGLESGTIQRWDLRSKAQPLERITLAHSCAVLSMDWQSPSMQEGGLGWIVTSGMDRHVKVWDLTTPGLNGTTIAEKDKLLSTKKMGITGPLRTLHPSFVVRHVRWRQGSDTEVAARPSKFIVSNTDSDGESIVEIWDIRRGWIGKWAIQSGTEGVEGSVTGMLVLLRKICHSNSLQDIAFASNDIVHALHTSGAFVQYDLQRSLVKPLDAVPRNAISWSAAGDMAFVAGLKYENEIPFDDVGEFDGPTESPQPHKSTSDPPYVPTDQMLGVFSIIKGGTPNMSADFNSLLGVDTSRVARLAKRYVFRPQDPNIRKKDICIANAKARFLSFEEDDLEARRVWTILADLLSDESVSENTGKEIRETNHTSPAPSPSVPLVPGTRSMSITINSRSPEDSLTKPARNSSSSSSPITRPPMGTAVSAPSPRNRSITPVGLSQESNEPSVQDPQRSPVSIYDASISSSGLGGLRSESIARKSPPIFPAHTRPAFRRASVTVADPLMSPVGRIGGISHPHVGEGALDSSDEDDDTQKSEGSDGGIQRRSTWSKSQLTTMIEEYKKPRGDRAMSMSSGWLSEENRRTGGEGTTSGLMTRSGSAKSFAESLGSLPPQRPLHPRLSLSPIQDIDQHKPNSVNTKSGSASTSSSSSKVQLIKNQQTLPSESLSSSSSSFSKHASQGTTQSQYALSIPSLMQARSAKALPSPSPLSRVFTPQSRREDGSATSVLYASESPDRLADDEEYTDYESGSGSGSDSEEIMSDMDSDMEVEDGSEFSQRPSSRSLARSDPIPLFVSGARTSMDSSSWNLREGPRAPSKSSVRTVTVAVPSRPASILSEKPHRYAKQDSAEEVDQASASERVTVVQESLASTRRPSLAGDAIGSGAGLGLSNMTADDTGGGNESVFNVSIHRLRPTNLAVPSMEQRWRDLAWKGVRKNFEGLSEIGDVQMCALLAMVVPKELKLNKAAASSDESFNLNVVDVKIRIAFAFETSYASSSCSLRLLFILLVESVIRRLGQYRGLAQYYSARNVIFNLTIAQFGSWGLTYPLIIHLPVRSLFIHCSICGHGGHQACYRTYMSTHLPVEIPPSDSQSSLSFNPFTLFMHSANSLSYFGSSWSGGMTPDDGSTSTYYSFSDTNDNRTTASGDDDNNNVYEEDSDVIKSSNPAGSEQASDGHRKTRVAPQTRMQVLGYACPTGCGHWCWGVNERIQKDEKSFQS</sequence>
<evidence type="ECO:0000256" key="3">
    <source>
        <dbReference type="ARBA" id="ARBA00022737"/>
    </source>
</evidence>
<feature type="compositionally biased region" description="Polar residues" evidence="7">
    <location>
        <begin position="635"/>
        <end position="645"/>
    </location>
</feature>
<evidence type="ECO:0000313" key="8">
    <source>
        <dbReference type="EMBL" id="GJJ13186.1"/>
    </source>
</evidence>
<proteinExistence type="predicted"/>
<dbReference type="Pfam" id="PF00400">
    <property type="entry name" value="WD40"/>
    <property type="match status" value="2"/>
</dbReference>
<feature type="repeat" description="WD" evidence="6">
    <location>
        <begin position="320"/>
        <end position="362"/>
    </location>
</feature>
<reference evidence="8" key="1">
    <citation type="submission" date="2021-10" db="EMBL/GenBank/DDBJ databases">
        <title>De novo Genome Assembly of Clathrus columnatus (Basidiomycota, Fungi) Using Illumina and Nanopore Sequence Data.</title>
        <authorList>
            <person name="Ogiso-Tanaka E."/>
            <person name="Itagaki H."/>
            <person name="Hosoya T."/>
            <person name="Hosaka K."/>
        </authorList>
    </citation>
    <scope>NUCLEOTIDE SEQUENCE</scope>
    <source>
        <strain evidence="8">MO-923</strain>
    </source>
</reference>
<feature type="region of interest" description="Disordered" evidence="7">
    <location>
        <begin position="1516"/>
        <end position="1560"/>
    </location>
</feature>
<evidence type="ECO:0000256" key="7">
    <source>
        <dbReference type="SAM" id="MobiDB-lite"/>
    </source>
</evidence>
<dbReference type="GO" id="GO:0005774">
    <property type="term" value="C:vacuolar membrane"/>
    <property type="evidence" value="ECO:0007669"/>
    <property type="project" value="TreeGrafter"/>
</dbReference>
<protein>
    <submittedName>
        <fullName evidence="8">Uncharacterized protein</fullName>
    </submittedName>
</protein>
<feature type="compositionally biased region" description="Acidic residues" evidence="7">
    <location>
        <begin position="1524"/>
        <end position="1536"/>
    </location>
</feature>
<evidence type="ECO:0000256" key="4">
    <source>
        <dbReference type="ARBA" id="ARBA00022771"/>
    </source>
</evidence>
<dbReference type="Proteomes" id="UP001050691">
    <property type="component" value="Unassembled WGS sequence"/>
</dbReference>
<dbReference type="SUPFAM" id="SSF54427">
    <property type="entry name" value="NTF2-like"/>
    <property type="match status" value="1"/>
</dbReference>
<feature type="compositionally biased region" description="Polar residues" evidence="7">
    <location>
        <begin position="768"/>
        <end position="777"/>
    </location>
</feature>
<dbReference type="EMBL" id="BPWL01000008">
    <property type="protein sequence ID" value="GJJ13186.1"/>
    <property type="molecule type" value="Genomic_DNA"/>
</dbReference>
<gene>
    <name evidence="8" type="ORF">Clacol_007437</name>
</gene>
<dbReference type="Gene3D" id="2.130.10.10">
    <property type="entry name" value="YVTN repeat-like/Quinoprotein amine dehydrogenase"/>
    <property type="match status" value="1"/>
</dbReference>
<dbReference type="PROSITE" id="PS50294">
    <property type="entry name" value="WD_REPEATS_REGION"/>
    <property type="match status" value="1"/>
</dbReference>
<evidence type="ECO:0000256" key="1">
    <source>
        <dbReference type="ARBA" id="ARBA00022574"/>
    </source>
</evidence>